<reference evidence="1 2" key="1">
    <citation type="journal article" date="2010" name="Int. J. Syst. Evol. Microbiol.">
        <title>Reclassification of Herbaspirillum putei as a later heterotypic synonym of Herbaspirillum huttiense, with the description of H. huttiense subsp. huttiense subsp. nov. and H. huttiense subsp. putei subsp. nov., comb. nov., and description of Herbaspirillum aquaticum sp. nov.</title>
        <authorList>
            <person name="Dobritsa A.P."/>
            <person name="Reddy M.C."/>
            <person name="Samadpour M."/>
        </authorList>
    </citation>
    <scope>NUCLEOTIDE SEQUENCE [LARGE SCALE GENOMIC DNA]</scope>
    <source>
        <strain evidence="1 2">IEH 4430</strain>
    </source>
</reference>
<dbReference type="EMBL" id="NJGV01000001">
    <property type="protein sequence ID" value="OWY36873.1"/>
    <property type="molecule type" value="Genomic_DNA"/>
</dbReference>
<accession>A0A225T0N5</accession>
<keyword evidence="2" id="KW-1185">Reference proteome</keyword>
<evidence type="ECO:0000313" key="1">
    <source>
        <dbReference type="EMBL" id="OWY36873.1"/>
    </source>
</evidence>
<comment type="caution">
    <text evidence="1">The sequence shown here is derived from an EMBL/GenBank/DDBJ whole genome shotgun (WGS) entry which is preliminary data.</text>
</comment>
<name>A0A225T0N5_9BURK</name>
<proteinExistence type="predicted"/>
<gene>
    <name evidence="1" type="ORF">CEJ45_01925</name>
</gene>
<dbReference type="Proteomes" id="UP000214747">
    <property type="component" value="Unassembled WGS sequence"/>
</dbReference>
<dbReference type="RefSeq" id="WP_088753550.1">
    <property type="nucleotide sequence ID" value="NZ_NJGV01000001.1"/>
</dbReference>
<organism evidence="1 2">
    <name type="scientific">Herbaspirillum aquaticum</name>
    <dbReference type="NCBI Taxonomy" id="568783"/>
    <lineage>
        <taxon>Bacteria</taxon>
        <taxon>Pseudomonadati</taxon>
        <taxon>Pseudomonadota</taxon>
        <taxon>Betaproteobacteria</taxon>
        <taxon>Burkholderiales</taxon>
        <taxon>Oxalobacteraceae</taxon>
        <taxon>Herbaspirillum</taxon>
    </lineage>
</organism>
<evidence type="ECO:0000313" key="2">
    <source>
        <dbReference type="Proteomes" id="UP000214747"/>
    </source>
</evidence>
<sequence>MSAIQTSARPSPVFANAFALNAFAPAPQAADGADLAEHYARYARESADMLHQIAVKAPQLASVLEQLNEGSLPQRIELVDEPARPVAQEPRRQPRTSLLETVAHALSHAFPGVAPLFQGCRAFLQMKMIKNKRQA</sequence>
<dbReference type="AlphaFoldDB" id="A0A225T0N5"/>
<protein>
    <submittedName>
        <fullName evidence="1">Uncharacterized protein</fullName>
    </submittedName>
</protein>